<dbReference type="EMBL" id="KM817723">
    <property type="protein sequence ID" value="AJG39293.1"/>
    <property type="molecule type" value="Viral_cRNA"/>
</dbReference>
<reference evidence="2 3" key="1">
    <citation type="journal article" date="2015" name="Elife">
        <title>Unprecedented genomic diversity of RNA viruses in arthropods reveals the ancestry of negative-sense RNA viruses.</title>
        <authorList>
            <person name="Li C.X."/>
            <person name="Shi M."/>
            <person name="Tian J.H."/>
            <person name="Lin X.D."/>
            <person name="Kang Y.J."/>
            <person name="Chen L.J."/>
            <person name="Qin X.C."/>
            <person name="Xu J."/>
            <person name="Holmes E.C."/>
            <person name="Zhang Y.Z."/>
        </authorList>
    </citation>
    <scope>NUCLEOTIDE SEQUENCE [LARGE SCALE GENOMIC DNA]</scope>
    <source>
        <strain evidence="2 3">JJ2-1</strain>
    </source>
</reference>
<gene>
    <name evidence="2" type="primary">G</name>
</gene>
<feature type="transmembrane region" description="Helical" evidence="1">
    <location>
        <begin position="285"/>
        <end position="305"/>
    </location>
</feature>
<keyword evidence="1" id="KW-1133">Transmembrane helix</keyword>
<dbReference type="RefSeq" id="YP_009305139.1">
    <property type="nucleotide sequence ID" value="NC_031316.1"/>
</dbReference>
<keyword evidence="1" id="KW-0472">Membrane</keyword>
<evidence type="ECO:0000313" key="2">
    <source>
        <dbReference type="EMBL" id="AJG39293.1"/>
    </source>
</evidence>
<keyword evidence="1" id="KW-0812">Transmembrane</keyword>
<feature type="transmembrane region" description="Helical" evidence="1">
    <location>
        <begin position="799"/>
        <end position="817"/>
    </location>
</feature>
<sequence>MGCLRFIIIVISILIVNKRVCSMEDREIIVHLTNKVVEDATIQDKTEFLIYLNDITSLDPWYHQIGCKTNNCGLRYNNNSKQYDIALSQKNVNLGWFYGSKALKDKPTYPGVDCLTPFIVINDKITYVPELLVKFIVSICSSDRGRKCKACDNNCVYQSDLINFGLMRTNCQLVIVENNTTIPYDVIDSPYTYEDKCVNGEICMDSTIESLCYSGSCTEIKDNQPEKCVRIPWKYPKYGIIEVKLQNNKTSQMTCKIDDFCTLIRSYTYFTPLLHPYCSSTKEKVIFYTLFIMLIWSVLILTIQFKLYKVLYPCYKLTSCLKFEIMKYLYERHSIEIEMDVLNSDGSARKGKKSKSWLKQLLLLIFCLQRVESSCDFAFPIHSSTSVCINGSCDEMEFMSYHVPSGNLHICGNNIDIYIMKTYLRCVPDILYYTPITIIKASRTWNCLWAGDCTNTCNSSVINHEINEKDQYVHLRSCEKVPGSGNVCRYDDICVWRNIFIAGKDNGLKFLRVSSCTEHLYFSSLLIKSENQSFNLMAEHGTLYNLGDKLSFQIINTNSFRKDLKLLELGDKGYLGDANNLHESVRHKPGSIQCEDSDIYSNCRWNKESEMFDGGFQEHYLVDNEDKPQRLDEAFKKARHIVTADGVEIENLPFTLMVSNRNHLKDKISLDLGELTIANGFVEGLSYLDNKCKMSFTYSLTEQMVIQISSPIITSSILKLDKAKESELSINCTCLYSEVDTTQITFSAYHLSKTYTFKTNLSHPIGHFTQYHDIFLGKSLGGYDYFSGLSHFFSSHSDFIYSIVGVIIVLFLLKLFLC</sequence>
<accession>A0A0B5KY39</accession>
<proteinExistence type="predicted"/>
<organism evidence="2 3">
    <name type="scientific">Wuhan horsefly Virus</name>
    <dbReference type="NCBI Taxonomy" id="1608139"/>
    <lineage>
        <taxon>Viruses</taxon>
        <taxon>Riboviria</taxon>
        <taxon>Orthornavirae</taxon>
        <taxon>Negarnaviricota</taxon>
        <taxon>Polyploviricotina</taxon>
        <taxon>Bunyaviricetes</taxon>
        <taxon>Hareavirales</taxon>
        <taxon>Phenuiviridae</taxon>
        <taxon>Horwuvirus</taxon>
        <taxon>Horwuvirus wuhanense</taxon>
    </lineage>
</organism>
<keyword evidence="3" id="KW-1185">Reference proteome</keyword>
<evidence type="ECO:0000256" key="1">
    <source>
        <dbReference type="SAM" id="Phobius"/>
    </source>
</evidence>
<protein>
    <submittedName>
        <fullName evidence="2">Glycoprotein</fullName>
    </submittedName>
</protein>
<dbReference type="Proteomes" id="UP000203380">
    <property type="component" value="Genome"/>
</dbReference>
<evidence type="ECO:0000313" key="3">
    <source>
        <dbReference type="Proteomes" id="UP000203380"/>
    </source>
</evidence>
<name>A0A0B5KY39_9VIRU</name>
<dbReference type="GeneID" id="29140388"/>
<dbReference type="KEGG" id="vg:29140388"/>